<name>A0A077Q6M2_XENBV</name>
<evidence type="ECO:0000313" key="3">
    <source>
        <dbReference type="EMBL" id="CDH31722.1"/>
    </source>
</evidence>
<comment type="caution">
    <text evidence="3">The sequence shown here is derived from an EMBL/GenBank/DDBJ whole genome shotgun (WGS) entry which is preliminary data.</text>
</comment>
<protein>
    <recommendedName>
        <fullName evidence="2">DUF1266 domain-containing protein</fullName>
    </recommendedName>
</protein>
<dbReference type="Pfam" id="PF06889">
    <property type="entry name" value="DUF1266"/>
    <property type="match status" value="1"/>
</dbReference>
<keyword evidence="1" id="KW-0812">Transmembrane</keyword>
<dbReference type="InterPro" id="IPR009677">
    <property type="entry name" value="DUF1266"/>
</dbReference>
<organism evidence="3 4">
    <name type="scientific">Xenorhabdus bovienii str. Intermedium</name>
    <dbReference type="NCBI Taxonomy" id="1379677"/>
    <lineage>
        <taxon>Bacteria</taxon>
        <taxon>Pseudomonadati</taxon>
        <taxon>Pseudomonadota</taxon>
        <taxon>Gammaproteobacteria</taxon>
        <taxon>Enterobacterales</taxon>
        <taxon>Morganellaceae</taxon>
        <taxon>Xenorhabdus</taxon>
    </lineage>
</organism>
<proteinExistence type="predicted"/>
<dbReference type="AlphaFoldDB" id="A0A077Q6M2"/>
<evidence type="ECO:0000256" key="1">
    <source>
        <dbReference type="SAM" id="Phobius"/>
    </source>
</evidence>
<feature type="domain" description="DUF1266" evidence="2">
    <location>
        <begin position="80"/>
        <end position="254"/>
    </location>
</feature>
<accession>A0A077Q6M2</accession>
<sequence length="303" mass="35807">MSWLLREEVLIPLMLAVAYVIYFFYPVKKTEDNEKEDDEIILPPITHDDWGLIVGAPYAVYADDAVNDFSPCTDADDYRMQSSWGISNRQDLIYQLFNRIQGGHATHYDALRNQVVGLSKNEFDTLLKRMEEDELDDDEYHELQWQYHMMHNNTNDIQNVNYWAWDYVRFSMLCLRGIKFRYLTEEEAKAWTRMLAPRLREIYTGWDDLWQHFITTRWFWSNEQEPWQSSASDYLAAIHQLLQDKHSPANVIAWDTPLSSTDTLSFAEALVSIQQIKNEDGELADVDEVNSVIRWHLKMTESE</sequence>
<keyword evidence="1" id="KW-1133">Transmembrane helix</keyword>
<feature type="transmembrane region" description="Helical" evidence="1">
    <location>
        <begin position="9"/>
        <end position="25"/>
    </location>
</feature>
<dbReference type="Proteomes" id="UP000028480">
    <property type="component" value="Unassembled WGS sequence"/>
</dbReference>
<dbReference type="EMBL" id="CBTB010000072">
    <property type="protein sequence ID" value="CDH31722.1"/>
    <property type="molecule type" value="Genomic_DNA"/>
</dbReference>
<evidence type="ECO:0000259" key="2">
    <source>
        <dbReference type="Pfam" id="PF06889"/>
    </source>
</evidence>
<evidence type="ECO:0000313" key="4">
    <source>
        <dbReference type="Proteomes" id="UP000028480"/>
    </source>
</evidence>
<dbReference type="RefSeq" id="WP_051875165.1">
    <property type="nucleotide sequence ID" value="NZ_CAWLWA010000119.1"/>
</dbReference>
<keyword evidence="1" id="KW-0472">Membrane</keyword>
<gene>
    <name evidence="3" type="ORF">XBI1_1630006</name>
</gene>
<dbReference type="HOGENOM" id="CLU_075063_0_0_6"/>
<reference evidence="3" key="1">
    <citation type="submission" date="2013-07" db="EMBL/GenBank/DDBJ databases">
        <title>Sub-species coevolution in mutualistic symbiosis.</title>
        <authorList>
            <person name="Murfin K."/>
            <person name="Klassen J."/>
            <person name="Lee M."/>
            <person name="Forst S."/>
            <person name="Stock P."/>
            <person name="Goodrich-Blair H."/>
        </authorList>
    </citation>
    <scope>NUCLEOTIDE SEQUENCE [LARGE SCALE GENOMIC DNA]</scope>
    <source>
        <strain evidence="3">Intermedium</strain>
    </source>
</reference>